<sequence length="39" mass="4061">MGPCLFQENSDFSVGSSLKSGKVLPVGLNNTTTGSIFIN</sequence>
<reference evidence="1" key="1">
    <citation type="submission" date="2014-09" db="EMBL/GenBank/DDBJ databases">
        <authorList>
            <person name="Magalhaes I.L.F."/>
            <person name="Oliveira U."/>
            <person name="Santos F.R."/>
            <person name="Vidigal T.H.D.A."/>
            <person name="Brescovit A.D."/>
            <person name="Santos A.J."/>
        </authorList>
    </citation>
    <scope>NUCLEOTIDE SEQUENCE</scope>
    <source>
        <tissue evidence="1">Shoot tissue taken approximately 20 cm above the soil surface</tissue>
    </source>
</reference>
<protein>
    <submittedName>
        <fullName evidence="1">Uncharacterized protein</fullName>
    </submittedName>
</protein>
<proteinExistence type="predicted"/>
<organism evidence="1">
    <name type="scientific">Arundo donax</name>
    <name type="common">Giant reed</name>
    <name type="synonym">Donax arundinaceus</name>
    <dbReference type="NCBI Taxonomy" id="35708"/>
    <lineage>
        <taxon>Eukaryota</taxon>
        <taxon>Viridiplantae</taxon>
        <taxon>Streptophyta</taxon>
        <taxon>Embryophyta</taxon>
        <taxon>Tracheophyta</taxon>
        <taxon>Spermatophyta</taxon>
        <taxon>Magnoliopsida</taxon>
        <taxon>Liliopsida</taxon>
        <taxon>Poales</taxon>
        <taxon>Poaceae</taxon>
        <taxon>PACMAD clade</taxon>
        <taxon>Arundinoideae</taxon>
        <taxon>Arundineae</taxon>
        <taxon>Arundo</taxon>
    </lineage>
</organism>
<dbReference type="AlphaFoldDB" id="A0A0A9E827"/>
<accession>A0A0A9E827</accession>
<evidence type="ECO:0000313" key="1">
    <source>
        <dbReference type="EMBL" id="JAD95178.1"/>
    </source>
</evidence>
<reference evidence="1" key="2">
    <citation type="journal article" date="2015" name="Data Brief">
        <title>Shoot transcriptome of the giant reed, Arundo donax.</title>
        <authorList>
            <person name="Barrero R.A."/>
            <person name="Guerrero F.D."/>
            <person name="Moolhuijzen P."/>
            <person name="Goolsby J.A."/>
            <person name="Tidwell J."/>
            <person name="Bellgard S.E."/>
            <person name="Bellgard M.I."/>
        </authorList>
    </citation>
    <scope>NUCLEOTIDE SEQUENCE</scope>
    <source>
        <tissue evidence="1">Shoot tissue taken approximately 20 cm above the soil surface</tissue>
    </source>
</reference>
<dbReference type="EMBL" id="GBRH01202717">
    <property type="protein sequence ID" value="JAD95178.1"/>
    <property type="molecule type" value="Transcribed_RNA"/>
</dbReference>
<name>A0A0A9E827_ARUDO</name>